<dbReference type="InParanoid" id="A0A0H2S880"/>
<dbReference type="STRING" id="27342.A0A0H2S880"/>
<feature type="compositionally biased region" description="Polar residues" evidence="2">
    <location>
        <begin position="284"/>
        <end position="297"/>
    </location>
</feature>
<sequence>MPDGDNAKAAPAEKPAKRVTRSTFRSSLNFASVEKALAHVMNKDNKESKESKKEAAVERRKSTSSPKDVQSRRSSTIGFGRSNSVLEPVVEGRQRQSSVDLPTITKARRSSALIQRAASGASGRASLDDTGSRTSSDTPTASSSLTRTTSSLRPKSGAPSTSLPKYRPKSIALDTLPKKPSSPVRAGTRRKHSSSEEEGMPANVTCAFVVHTPAQKPTNRPISPIPKRAVKSGISPPQKLTPTINAPTRSQSSPVLTQARSKKSAKPSDSPDSTKRGIPKHSPLGTSPSATPGTPRTPTLVKGAARYLNALTGRESPSPLRGSKISNSPSRKSSKASLAGGSLGKAAAAEVLKGKSTASSSANSFVGDVSSDSIDAGDVEYLLACSASPSAPTPAIPRMRSFFAAQIPETPSRLKRNASKSTLGLTLSPPDELPELPSPSSRSSSPRRLEVIRDSVAAWSKVADDSMQIDATELGGLILDMPAPFLPNTPGMLSPSPSVMRLESGNDDVLASPSPKGLAPPNVFGSISQTLLPHFSPSPVVRVHEPEASTGDGKHLNVPFEGSNRSTSLRSQLASVENIAKEQSTRIAQLEEQLHALKEARAREVKDLGEQLTVLEEQLQESLTSRAPDREDRHLACKAELEQQLQLVEDIHRQSLDVAIAQAKAEQAAEERRKAEHARVLTETVNSASEKWQNVRSSAVEAAESIRCDREILAALLSSLSVHELHLKSGFAIPTSC</sequence>
<name>A0A0H2S880_9AGAM</name>
<feature type="compositionally biased region" description="Low complexity" evidence="2">
    <location>
        <begin position="323"/>
        <end position="349"/>
    </location>
</feature>
<feature type="compositionally biased region" description="Low complexity" evidence="2">
    <location>
        <begin position="116"/>
        <end position="125"/>
    </location>
</feature>
<keyword evidence="4" id="KW-1185">Reference proteome</keyword>
<protein>
    <submittedName>
        <fullName evidence="3">Uncharacterized protein</fullName>
    </submittedName>
</protein>
<reference evidence="3 4" key="1">
    <citation type="submission" date="2015-04" db="EMBL/GenBank/DDBJ databases">
        <title>Complete genome sequence of Schizopora paradoxa KUC8140, a cosmopolitan wood degrader in East Asia.</title>
        <authorList>
            <consortium name="DOE Joint Genome Institute"/>
            <person name="Min B."/>
            <person name="Park H."/>
            <person name="Jang Y."/>
            <person name="Kim J.-J."/>
            <person name="Kim K.H."/>
            <person name="Pangilinan J."/>
            <person name="Lipzen A."/>
            <person name="Riley R."/>
            <person name="Grigoriev I.V."/>
            <person name="Spatafora J.W."/>
            <person name="Choi I.-G."/>
        </authorList>
    </citation>
    <scope>NUCLEOTIDE SEQUENCE [LARGE SCALE GENOMIC DNA]</scope>
    <source>
        <strain evidence="3 4">KUC8140</strain>
    </source>
</reference>
<proteinExistence type="predicted"/>
<organism evidence="3 4">
    <name type="scientific">Schizopora paradoxa</name>
    <dbReference type="NCBI Taxonomy" id="27342"/>
    <lineage>
        <taxon>Eukaryota</taxon>
        <taxon>Fungi</taxon>
        <taxon>Dikarya</taxon>
        <taxon>Basidiomycota</taxon>
        <taxon>Agaricomycotina</taxon>
        <taxon>Agaricomycetes</taxon>
        <taxon>Hymenochaetales</taxon>
        <taxon>Schizoporaceae</taxon>
        <taxon>Schizopora</taxon>
    </lineage>
</organism>
<evidence type="ECO:0000256" key="2">
    <source>
        <dbReference type="SAM" id="MobiDB-lite"/>
    </source>
</evidence>
<feature type="compositionally biased region" description="Basic and acidic residues" evidence="2">
    <location>
        <begin position="41"/>
        <end position="61"/>
    </location>
</feature>
<feature type="region of interest" description="Disordered" evidence="2">
    <location>
        <begin position="545"/>
        <end position="565"/>
    </location>
</feature>
<feature type="compositionally biased region" description="Low complexity" evidence="2">
    <location>
        <begin position="138"/>
        <end position="154"/>
    </location>
</feature>
<feature type="region of interest" description="Disordered" evidence="2">
    <location>
        <begin position="407"/>
        <end position="449"/>
    </location>
</feature>
<accession>A0A0H2S880</accession>
<dbReference type="OrthoDB" id="3203770at2759"/>
<evidence type="ECO:0000313" key="4">
    <source>
        <dbReference type="Proteomes" id="UP000053477"/>
    </source>
</evidence>
<feature type="compositionally biased region" description="Polar residues" evidence="2">
    <location>
        <begin position="63"/>
        <end position="85"/>
    </location>
</feature>
<keyword evidence="1" id="KW-0175">Coiled coil</keyword>
<feature type="compositionally biased region" description="Basic and acidic residues" evidence="2">
    <location>
        <begin position="545"/>
        <end position="555"/>
    </location>
</feature>
<feature type="coiled-coil region" evidence="1">
    <location>
        <begin position="573"/>
        <end position="618"/>
    </location>
</feature>
<dbReference type="AlphaFoldDB" id="A0A0H2S880"/>
<dbReference type="Proteomes" id="UP000053477">
    <property type="component" value="Unassembled WGS sequence"/>
</dbReference>
<dbReference type="EMBL" id="KQ085882">
    <property type="protein sequence ID" value="KLO20427.1"/>
    <property type="molecule type" value="Genomic_DNA"/>
</dbReference>
<gene>
    <name evidence="3" type="ORF">SCHPADRAFT_934282</name>
</gene>
<feature type="compositionally biased region" description="Polar residues" evidence="2">
    <location>
        <begin position="238"/>
        <end position="259"/>
    </location>
</feature>
<evidence type="ECO:0000313" key="3">
    <source>
        <dbReference type="EMBL" id="KLO20427.1"/>
    </source>
</evidence>
<feature type="region of interest" description="Disordered" evidence="2">
    <location>
        <begin position="40"/>
        <end position="372"/>
    </location>
</feature>
<feature type="region of interest" description="Disordered" evidence="2">
    <location>
        <begin position="1"/>
        <end position="22"/>
    </location>
</feature>
<evidence type="ECO:0000256" key="1">
    <source>
        <dbReference type="SAM" id="Coils"/>
    </source>
</evidence>